<protein>
    <submittedName>
        <fullName evidence="1">Uncharacterized protein</fullName>
    </submittedName>
</protein>
<sequence>MGNDFTVVNKIKWKAESSECMIFID</sequence>
<keyword evidence="2" id="KW-1185">Reference proteome</keyword>
<evidence type="ECO:0000313" key="2">
    <source>
        <dbReference type="Proteomes" id="UP000188268"/>
    </source>
</evidence>
<accession>A0A1R3KLG2</accession>
<proteinExistence type="predicted"/>
<feature type="non-terminal residue" evidence="1">
    <location>
        <position position="25"/>
    </location>
</feature>
<name>A0A1R3KLG2_COCAP</name>
<comment type="caution">
    <text evidence="1">The sequence shown here is derived from an EMBL/GenBank/DDBJ whole genome shotgun (WGS) entry which is preliminary data.</text>
</comment>
<dbReference type="Proteomes" id="UP000188268">
    <property type="component" value="Unassembled WGS sequence"/>
</dbReference>
<organism evidence="1 2">
    <name type="scientific">Corchorus capsularis</name>
    <name type="common">Jute</name>
    <dbReference type="NCBI Taxonomy" id="210143"/>
    <lineage>
        <taxon>Eukaryota</taxon>
        <taxon>Viridiplantae</taxon>
        <taxon>Streptophyta</taxon>
        <taxon>Embryophyta</taxon>
        <taxon>Tracheophyta</taxon>
        <taxon>Spermatophyta</taxon>
        <taxon>Magnoliopsida</taxon>
        <taxon>eudicotyledons</taxon>
        <taxon>Gunneridae</taxon>
        <taxon>Pentapetalae</taxon>
        <taxon>rosids</taxon>
        <taxon>malvids</taxon>
        <taxon>Malvales</taxon>
        <taxon>Malvaceae</taxon>
        <taxon>Grewioideae</taxon>
        <taxon>Apeibeae</taxon>
        <taxon>Corchorus</taxon>
    </lineage>
</organism>
<gene>
    <name evidence="1" type="ORF">CCACVL1_01192</name>
</gene>
<dbReference type="AlphaFoldDB" id="A0A1R3KLG2"/>
<reference evidence="1 2" key="1">
    <citation type="submission" date="2013-09" db="EMBL/GenBank/DDBJ databases">
        <title>Corchorus capsularis genome sequencing.</title>
        <authorList>
            <person name="Alam M."/>
            <person name="Haque M.S."/>
            <person name="Islam M.S."/>
            <person name="Emdad E.M."/>
            <person name="Islam M.M."/>
            <person name="Ahmed B."/>
            <person name="Halim A."/>
            <person name="Hossen Q.M.M."/>
            <person name="Hossain M.Z."/>
            <person name="Ahmed R."/>
            <person name="Khan M.M."/>
            <person name="Islam R."/>
            <person name="Rashid M.M."/>
            <person name="Khan S.A."/>
            <person name="Rahman M.S."/>
            <person name="Alam M."/>
        </authorList>
    </citation>
    <scope>NUCLEOTIDE SEQUENCE [LARGE SCALE GENOMIC DNA]</scope>
    <source>
        <strain evidence="2">cv. CVL-1</strain>
        <tissue evidence="1">Whole seedling</tissue>
    </source>
</reference>
<dbReference type="Gramene" id="OMP07921">
    <property type="protein sequence ID" value="OMP07921"/>
    <property type="gene ID" value="CCACVL1_01192"/>
</dbReference>
<dbReference type="EMBL" id="AWWV01004118">
    <property type="protein sequence ID" value="OMP07921.1"/>
    <property type="molecule type" value="Genomic_DNA"/>
</dbReference>
<evidence type="ECO:0000313" key="1">
    <source>
        <dbReference type="EMBL" id="OMP07921.1"/>
    </source>
</evidence>